<comment type="similarity">
    <text evidence="1">Belongs to the transferase hexapeptide repeat family.</text>
</comment>
<evidence type="ECO:0000313" key="3">
    <source>
        <dbReference type="EMBL" id="QHI97957.1"/>
    </source>
</evidence>
<accession>A0A857J2T0</accession>
<dbReference type="InterPro" id="IPR050179">
    <property type="entry name" value="Trans_hexapeptide_repeat"/>
</dbReference>
<dbReference type="PANTHER" id="PTHR43300:SF7">
    <property type="entry name" value="UDP-N-ACETYLBACILLOSAMINE N-ACETYLTRANSFERASE"/>
    <property type="match status" value="1"/>
</dbReference>
<dbReference type="Pfam" id="PF00132">
    <property type="entry name" value="Hexapep"/>
    <property type="match status" value="2"/>
</dbReference>
<dbReference type="AlphaFoldDB" id="A0A857J2T0"/>
<dbReference type="InterPro" id="IPR041561">
    <property type="entry name" value="PglD_N"/>
</dbReference>
<dbReference type="RefSeq" id="WP_160551474.1">
    <property type="nucleotide sequence ID" value="NZ_CP047650.1"/>
</dbReference>
<evidence type="ECO:0000259" key="2">
    <source>
        <dbReference type="Pfam" id="PF17836"/>
    </source>
</evidence>
<dbReference type="Gene3D" id="3.40.50.20">
    <property type="match status" value="1"/>
</dbReference>
<proteinExistence type="inferred from homology"/>
<keyword evidence="4" id="KW-1185">Reference proteome</keyword>
<dbReference type="EMBL" id="CP047650">
    <property type="protein sequence ID" value="QHI97957.1"/>
    <property type="molecule type" value="Genomic_DNA"/>
</dbReference>
<evidence type="ECO:0000313" key="4">
    <source>
        <dbReference type="Proteomes" id="UP000464787"/>
    </source>
</evidence>
<dbReference type="KEGG" id="xyk:GT347_08095"/>
<dbReference type="Gene3D" id="2.160.10.10">
    <property type="entry name" value="Hexapeptide repeat proteins"/>
    <property type="match status" value="1"/>
</dbReference>
<keyword evidence="3" id="KW-0808">Transferase</keyword>
<feature type="domain" description="PglD N-terminal" evidence="2">
    <location>
        <begin position="12"/>
        <end position="90"/>
    </location>
</feature>
<reference evidence="3 4" key="1">
    <citation type="submission" date="2020-01" db="EMBL/GenBank/DDBJ databases">
        <title>Genome sequencing of strain KACC 21265.</title>
        <authorList>
            <person name="Heo J."/>
            <person name="Kim S.-J."/>
            <person name="Kim J.-S."/>
            <person name="Hong S.-B."/>
            <person name="Kwon S.-W."/>
        </authorList>
    </citation>
    <scope>NUCLEOTIDE SEQUENCE [LARGE SCALE GENOMIC DNA]</scope>
    <source>
        <strain evidence="3 4">KACC 21265</strain>
    </source>
</reference>
<protein>
    <submittedName>
        <fullName evidence="3">Acetyltransferase</fullName>
    </submittedName>
</protein>
<sequence>MSQPPVAAVPNRILVVSAGGFGRAVASLARSDIAFGTAWDVKGFLDNRAGLHNPSDLPIVGDPLTYKIQTGDIFVCALGDPAAKRKYTEALRAQDANFIVLRPDLTTGERVELALGGIFERKVSLGPDVKVGFMVTILSTTIVGYDVTIGDYCQIGSFVFIGGGARIGHDVVIHPHATILPGVTVGDGAVVGAGAVVIRNVAPDTTVMGNPAKPFSFR</sequence>
<dbReference type="Proteomes" id="UP000464787">
    <property type="component" value="Chromosome"/>
</dbReference>
<name>A0A857J2T0_9BURK</name>
<evidence type="ECO:0000256" key="1">
    <source>
        <dbReference type="ARBA" id="ARBA00007274"/>
    </source>
</evidence>
<dbReference type="Pfam" id="PF17836">
    <property type="entry name" value="PglD_N"/>
    <property type="match status" value="1"/>
</dbReference>
<dbReference type="GO" id="GO:0016740">
    <property type="term" value="F:transferase activity"/>
    <property type="evidence" value="ECO:0007669"/>
    <property type="project" value="UniProtKB-KW"/>
</dbReference>
<dbReference type="PANTHER" id="PTHR43300">
    <property type="entry name" value="ACETYLTRANSFERASE"/>
    <property type="match status" value="1"/>
</dbReference>
<dbReference type="SUPFAM" id="SSF51161">
    <property type="entry name" value="Trimeric LpxA-like enzymes"/>
    <property type="match status" value="1"/>
</dbReference>
<dbReference type="InterPro" id="IPR001451">
    <property type="entry name" value="Hexapep"/>
</dbReference>
<organism evidence="3 4">
    <name type="scientific">Xylophilus rhododendri</name>
    <dbReference type="NCBI Taxonomy" id="2697032"/>
    <lineage>
        <taxon>Bacteria</taxon>
        <taxon>Pseudomonadati</taxon>
        <taxon>Pseudomonadota</taxon>
        <taxon>Betaproteobacteria</taxon>
        <taxon>Burkholderiales</taxon>
        <taxon>Xylophilus</taxon>
    </lineage>
</organism>
<dbReference type="InterPro" id="IPR011004">
    <property type="entry name" value="Trimer_LpxA-like_sf"/>
</dbReference>
<gene>
    <name evidence="3" type="ORF">GT347_08095</name>
</gene>